<dbReference type="Proteomes" id="UP001156882">
    <property type="component" value="Unassembled WGS sequence"/>
</dbReference>
<dbReference type="Gene3D" id="3.30.9.10">
    <property type="entry name" value="D-Amino Acid Oxidase, subunit A, domain 2"/>
    <property type="match status" value="1"/>
</dbReference>
<gene>
    <name evidence="4" type="ORF">GCM10007874_02430</name>
</gene>
<comment type="caution">
    <text evidence="4">The sequence shown here is derived from an EMBL/GenBank/DDBJ whole genome shotgun (WGS) entry which is preliminary data.</text>
</comment>
<evidence type="ECO:0000256" key="1">
    <source>
        <dbReference type="ARBA" id="ARBA00023002"/>
    </source>
</evidence>
<dbReference type="EMBL" id="BSPC01000005">
    <property type="protein sequence ID" value="GLS17228.1"/>
    <property type="molecule type" value="Genomic_DNA"/>
</dbReference>
<dbReference type="SUPFAM" id="SSF51905">
    <property type="entry name" value="FAD/NAD(P)-binding domain"/>
    <property type="match status" value="1"/>
</dbReference>
<proteinExistence type="predicted"/>
<dbReference type="Gene3D" id="3.50.50.60">
    <property type="entry name" value="FAD/NAD(P)-binding domain"/>
    <property type="match status" value="2"/>
</dbReference>
<evidence type="ECO:0000256" key="2">
    <source>
        <dbReference type="SAM" id="MobiDB-lite"/>
    </source>
</evidence>
<evidence type="ECO:0000259" key="3">
    <source>
        <dbReference type="Pfam" id="PF01266"/>
    </source>
</evidence>
<sequence length="469" mass="51214">MRYDVLVLGSGIVGTSTALHLQERGQAVALIDRRGPGEETSYGNSGLVECSALLPIAFPRSFKALAGVVLKRYPGANYHWSALPGLAPWLFAYWRNSSPERLNATARIMQPLVSASLAEHQALARKAGAEGYFRPTGWLKVHHSEAACRAEEKEFALAAEFGYQARPLSREEALALEPDLKPDFLAGSQWADPHSVSSPGGVTKAYAAYFEKIGGKLLRGDALCVKRGGLGWTTETGQGPVEAREAVVALGPWSMDVLAPLGYGFPLAVKRGYHMHYKAAGGAKLSRPVLDEEGGYVLTPMVGGMRLTTGAEFARRDAPRTPVQVDWTEKRARPLPARRPGRSRALDGRASDLPGFPSHHRQGPAPQQPLARLRPPASRLHFGPGDGTPSGRDDDGRGDLCRSEAVCGGAVRVVANLEEQRRIRRPRFPPQPPQKDYQRPAPRARNASAPRNASIRRRKDRRRQHCHGW</sequence>
<organism evidence="4 5">
    <name type="scientific">Labrys miyagiensis</name>
    <dbReference type="NCBI Taxonomy" id="346912"/>
    <lineage>
        <taxon>Bacteria</taxon>
        <taxon>Pseudomonadati</taxon>
        <taxon>Pseudomonadota</taxon>
        <taxon>Alphaproteobacteria</taxon>
        <taxon>Hyphomicrobiales</taxon>
        <taxon>Xanthobacteraceae</taxon>
        <taxon>Labrys</taxon>
    </lineage>
</organism>
<keyword evidence="1" id="KW-0560">Oxidoreductase</keyword>
<evidence type="ECO:0000313" key="5">
    <source>
        <dbReference type="Proteomes" id="UP001156882"/>
    </source>
</evidence>
<feature type="region of interest" description="Disordered" evidence="2">
    <location>
        <begin position="418"/>
        <end position="469"/>
    </location>
</feature>
<feature type="compositionally biased region" description="Basic residues" evidence="2">
    <location>
        <begin position="454"/>
        <end position="469"/>
    </location>
</feature>
<accession>A0ABQ6CC31</accession>
<evidence type="ECO:0000313" key="4">
    <source>
        <dbReference type="EMBL" id="GLS17228.1"/>
    </source>
</evidence>
<dbReference type="PANTHER" id="PTHR13847:SF289">
    <property type="entry name" value="GLYCINE OXIDASE"/>
    <property type="match status" value="1"/>
</dbReference>
<feature type="region of interest" description="Disordered" evidence="2">
    <location>
        <begin position="313"/>
        <end position="399"/>
    </location>
</feature>
<name>A0ABQ6CC31_9HYPH</name>
<protein>
    <recommendedName>
        <fullName evidence="3">FAD dependent oxidoreductase domain-containing protein</fullName>
    </recommendedName>
</protein>
<feature type="compositionally biased region" description="Low complexity" evidence="2">
    <location>
        <begin position="439"/>
        <end position="453"/>
    </location>
</feature>
<dbReference type="Pfam" id="PF01266">
    <property type="entry name" value="DAO"/>
    <property type="match status" value="1"/>
</dbReference>
<dbReference type="InterPro" id="IPR036188">
    <property type="entry name" value="FAD/NAD-bd_sf"/>
</dbReference>
<reference evidence="5" key="1">
    <citation type="journal article" date="2019" name="Int. J. Syst. Evol. Microbiol.">
        <title>The Global Catalogue of Microorganisms (GCM) 10K type strain sequencing project: providing services to taxonomists for standard genome sequencing and annotation.</title>
        <authorList>
            <consortium name="The Broad Institute Genomics Platform"/>
            <consortium name="The Broad Institute Genome Sequencing Center for Infectious Disease"/>
            <person name="Wu L."/>
            <person name="Ma J."/>
        </authorList>
    </citation>
    <scope>NUCLEOTIDE SEQUENCE [LARGE SCALE GENOMIC DNA]</scope>
    <source>
        <strain evidence="5">NBRC 101365</strain>
    </source>
</reference>
<feature type="domain" description="FAD dependent oxidoreductase" evidence="3">
    <location>
        <begin position="4"/>
        <end position="333"/>
    </location>
</feature>
<dbReference type="PANTHER" id="PTHR13847">
    <property type="entry name" value="SARCOSINE DEHYDROGENASE-RELATED"/>
    <property type="match status" value="1"/>
</dbReference>
<dbReference type="InterPro" id="IPR006076">
    <property type="entry name" value="FAD-dep_OxRdtase"/>
</dbReference>
<keyword evidence="5" id="KW-1185">Reference proteome</keyword>